<keyword evidence="5 9" id="KW-0627">Porphyrin biosynthesis</keyword>
<comment type="caution">
    <text evidence="11">The sequence shown here is derived from an EMBL/GenBank/DDBJ whole genome shotgun (WGS) entry which is preliminary data.</text>
</comment>
<dbReference type="InterPro" id="IPR036108">
    <property type="entry name" value="4pyrrol_syn_uPrphyn_synt_sf"/>
</dbReference>
<reference evidence="12" key="1">
    <citation type="submission" date="2016-01" db="EMBL/GenBank/DDBJ databases">
        <title>Whole genome sequencing of Bhargavaea cecembensis T14.</title>
        <authorList>
            <person name="Hong K.W."/>
        </authorList>
    </citation>
    <scope>NUCLEOTIDE SEQUENCE [LARGE SCALE GENOMIC DNA]</scope>
    <source>
        <strain evidence="12">M19</strain>
    </source>
</reference>
<dbReference type="Gene3D" id="3.40.50.10090">
    <property type="match status" value="2"/>
</dbReference>
<evidence type="ECO:0000256" key="6">
    <source>
        <dbReference type="ARBA" id="ARBA00037589"/>
    </source>
</evidence>
<dbReference type="InterPro" id="IPR039793">
    <property type="entry name" value="UROS/Hem4"/>
</dbReference>
<evidence type="ECO:0000313" key="11">
    <source>
        <dbReference type="EMBL" id="KZE43563.1"/>
    </source>
</evidence>
<evidence type="ECO:0000256" key="4">
    <source>
        <dbReference type="ARBA" id="ARBA00023239"/>
    </source>
</evidence>
<dbReference type="UniPathway" id="UPA00251">
    <property type="reaction ID" value="UER00320"/>
</dbReference>
<evidence type="ECO:0000313" key="12">
    <source>
        <dbReference type="Proteomes" id="UP000076510"/>
    </source>
</evidence>
<keyword evidence="4 9" id="KW-0456">Lyase</keyword>
<dbReference type="CDD" id="cd06578">
    <property type="entry name" value="HemD"/>
    <property type="match status" value="1"/>
</dbReference>
<dbReference type="EMBL" id="LQQY01000047">
    <property type="protein sequence ID" value="KZE43563.1"/>
    <property type="molecule type" value="Genomic_DNA"/>
</dbReference>
<evidence type="ECO:0000256" key="8">
    <source>
        <dbReference type="ARBA" id="ARBA00048617"/>
    </source>
</evidence>
<dbReference type="Pfam" id="PF02602">
    <property type="entry name" value="HEM4"/>
    <property type="match status" value="1"/>
</dbReference>
<name>A0A161SW02_9BACI</name>
<dbReference type="OrthoDB" id="9815856at2"/>
<feature type="domain" description="Tetrapyrrole biosynthesis uroporphyrinogen III synthase" evidence="10">
    <location>
        <begin position="23"/>
        <end position="251"/>
    </location>
</feature>
<evidence type="ECO:0000256" key="2">
    <source>
        <dbReference type="ARBA" id="ARBA00008133"/>
    </source>
</evidence>
<dbReference type="GO" id="GO:0004852">
    <property type="term" value="F:uroporphyrinogen-III synthase activity"/>
    <property type="evidence" value="ECO:0007669"/>
    <property type="project" value="UniProtKB-UniRule"/>
</dbReference>
<dbReference type="AlphaFoldDB" id="A0A161SW02"/>
<dbReference type="Proteomes" id="UP000076510">
    <property type="component" value="Unassembled WGS sequence"/>
</dbReference>
<dbReference type="GO" id="GO:0006780">
    <property type="term" value="P:uroporphyrinogen III biosynthetic process"/>
    <property type="evidence" value="ECO:0007669"/>
    <property type="project" value="UniProtKB-UniRule"/>
</dbReference>
<evidence type="ECO:0000256" key="1">
    <source>
        <dbReference type="ARBA" id="ARBA00004772"/>
    </source>
</evidence>
<accession>A0A161SW02</accession>
<sequence>MSGGKPLDGVKVLITRGQSGASETASRIQAEGGIPVVVPLLKFEARIDPSEKEWGGSLHTYDWILFTSKNGVHFFLEAMDRMGISLSSLGVRCAAVGDKTACYCEKRGIPIDFIPTEFTGDAFASEFIQAMDGNAKVLVPKGNLARNVISEELNRSGMMCHEWIVYETVLPVESGDRLKNVLERKEADIITFTSSSTVHHFMKVVKAHSLGRFIEGIPMACIGPITKETAEQYGLHVKISPKVYTVNEMVESIKTYIQQHD</sequence>
<dbReference type="GO" id="GO:0006782">
    <property type="term" value="P:protoporphyrinogen IX biosynthetic process"/>
    <property type="evidence" value="ECO:0007669"/>
    <property type="project" value="UniProtKB-UniRule"/>
</dbReference>
<evidence type="ECO:0000256" key="9">
    <source>
        <dbReference type="RuleBase" id="RU366031"/>
    </source>
</evidence>
<organism evidence="11 12">
    <name type="scientific">Rossellomorea marisflavi</name>
    <dbReference type="NCBI Taxonomy" id="189381"/>
    <lineage>
        <taxon>Bacteria</taxon>
        <taxon>Bacillati</taxon>
        <taxon>Bacillota</taxon>
        <taxon>Bacilli</taxon>
        <taxon>Bacillales</taxon>
        <taxon>Bacillaceae</taxon>
        <taxon>Rossellomorea</taxon>
    </lineage>
</organism>
<evidence type="ECO:0000256" key="5">
    <source>
        <dbReference type="ARBA" id="ARBA00023244"/>
    </source>
</evidence>
<comment type="function">
    <text evidence="6 9">Catalyzes cyclization of the linear tetrapyrrole, hydroxymethylbilane, to the macrocyclic uroporphyrinogen III.</text>
</comment>
<dbReference type="SUPFAM" id="SSF69618">
    <property type="entry name" value="HemD-like"/>
    <property type="match status" value="1"/>
</dbReference>
<evidence type="ECO:0000256" key="3">
    <source>
        <dbReference type="ARBA" id="ARBA00013109"/>
    </source>
</evidence>
<dbReference type="PANTHER" id="PTHR38042">
    <property type="entry name" value="UROPORPHYRINOGEN-III SYNTHASE, CHLOROPLASTIC"/>
    <property type="match status" value="1"/>
</dbReference>
<comment type="pathway">
    <text evidence="1 9">Porphyrin-containing compound metabolism; protoporphyrin-IX biosynthesis; coproporphyrinogen-III from 5-aminolevulinate: step 3/4.</text>
</comment>
<dbReference type="RefSeq" id="WP_048012653.1">
    <property type="nucleotide sequence ID" value="NZ_CAXQIX010000134.1"/>
</dbReference>
<dbReference type="EC" id="4.2.1.75" evidence="3 9"/>
<evidence type="ECO:0000256" key="7">
    <source>
        <dbReference type="ARBA" id="ARBA00040167"/>
    </source>
</evidence>
<comment type="catalytic activity">
    <reaction evidence="8 9">
        <text>hydroxymethylbilane = uroporphyrinogen III + H2O</text>
        <dbReference type="Rhea" id="RHEA:18965"/>
        <dbReference type="ChEBI" id="CHEBI:15377"/>
        <dbReference type="ChEBI" id="CHEBI:57308"/>
        <dbReference type="ChEBI" id="CHEBI:57845"/>
        <dbReference type="EC" id="4.2.1.75"/>
    </reaction>
</comment>
<gene>
    <name evidence="11" type="ORF">AV649_10195</name>
</gene>
<dbReference type="PANTHER" id="PTHR38042:SF1">
    <property type="entry name" value="UROPORPHYRINOGEN-III SYNTHASE, CHLOROPLASTIC"/>
    <property type="match status" value="1"/>
</dbReference>
<evidence type="ECO:0000259" key="10">
    <source>
        <dbReference type="Pfam" id="PF02602"/>
    </source>
</evidence>
<proteinExistence type="inferred from homology"/>
<dbReference type="InterPro" id="IPR003754">
    <property type="entry name" value="4pyrrol_synth_uPrphyn_synth"/>
</dbReference>
<comment type="similarity">
    <text evidence="2 9">Belongs to the uroporphyrinogen-III synthase family.</text>
</comment>
<protein>
    <recommendedName>
        <fullName evidence="7 9">Uroporphyrinogen-III synthase</fullName>
        <ecNumber evidence="3 9">4.2.1.75</ecNumber>
    </recommendedName>
</protein>
<dbReference type="PATRIC" id="fig|189381.10.peg.3300"/>